<accession>A0A540W6P4</accession>
<name>A0A540W6P4_9ACTN</name>
<organism evidence="2 3">
    <name type="scientific">Kitasatospora acidiphila</name>
    <dbReference type="NCBI Taxonomy" id="2567942"/>
    <lineage>
        <taxon>Bacteria</taxon>
        <taxon>Bacillati</taxon>
        <taxon>Actinomycetota</taxon>
        <taxon>Actinomycetes</taxon>
        <taxon>Kitasatosporales</taxon>
        <taxon>Streptomycetaceae</taxon>
        <taxon>Kitasatospora</taxon>
    </lineage>
</organism>
<keyword evidence="3" id="KW-1185">Reference proteome</keyword>
<proteinExistence type="predicted"/>
<sequence>MTNTQKISMGFQPNRQLIGAGMVLGAVGAAAATVGTIMIFSALAAAGRSWLRQLETAPAERASRALTQAKAASQAGLDAWRSAAASN</sequence>
<keyword evidence="1" id="KW-0812">Transmembrane</keyword>
<dbReference type="AlphaFoldDB" id="A0A540W6P4"/>
<reference evidence="2 3" key="1">
    <citation type="submission" date="2019-06" db="EMBL/GenBank/DDBJ databases">
        <title>Description of Kitasatospora acidophila sp. nov. isolated from pine grove soil, and reclassification of Streptomyces novaecaesareae to Kitasatospora novaeceasareae comb. nov.</title>
        <authorList>
            <person name="Kim M.J."/>
        </authorList>
    </citation>
    <scope>NUCLEOTIDE SEQUENCE [LARGE SCALE GENOMIC DNA]</scope>
    <source>
        <strain evidence="2 3">MMS16-CNU292</strain>
    </source>
</reference>
<feature type="transmembrane region" description="Helical" evidence="1">
    <location>
        <begin position="20"/>
        <end position="46"/>
    </location>
</feature>
<dbReference type="OrthoDB" id="3854892at2"/>
<evidence type="ECO:0000313" key="2">
    <source>
        <dbReference type="EMBL" id="TQF04692.1"/>
    </source>
</evidence>
<keyword evidence="1" id="KW-1133">Transmembrane helix</keyword>
<gene>
    <name evidence="2" type="ORF">E6W39_23800</name>
</gene>
<dbReference type="Proteomes" id="UP000319103">
    <property type="component" value="Unassembled WGS sequence"/>
</dbReference>
<protein>
    <submittedName>
        <fullName evidence="2">Uncharacterized protein</fullName>
    </submittedName>
</protein>
<keyword evidence="1" id="KW-0472">Membrane</keyword>
<evidence type="ECO:0000313" key="3">
    <source>
        <dbReference type="Proteomes" id="UP000319103"/>
    </source>
</evidence>
<dbReference type="EMBL" id="VIGB01000003">
    <property type="protein sequence ID" value="TQF04692.1"/>
    <property type="molecule type" value="Genomic_DNA"/>
</dbReference>
<comment type="caution">
    <text evidence="2">The sequence shown here is derived from an EMBL/GenBank/DDBJ whole genome shotgun (WGS) entry which is preliminary data.</text>
</comment>
<dbReference type="RefSeq" id="WP_141635251.1">
    <property type="nucleotide sequence ID" value="NZ_VIGB01000003.1"/>
</dbReference>
<evidence type="ECO:0000256" key="1">
    <source>
        <dbReference type="SAM" id="Phobius"/>
    </source>
</evidence>